<proteinExistence type="predicted"/>
<keyword evidence="1" id="KW-0812">Transmembrane</keyword>
<evidence type="ECO:0000256" key="1">
    <source>
        <dbReference type="SAM" id="Phobius"/>
    </source>
</evidence>
<keyword evidence="3" id="KW-1185">Reference proteome</keyword>
<feature type="transmembrane region" description="Helical" evidence="1">
    <location>
        <begin position="12"/>
        <end position="45"/>
    </location>
</feature>
<accession>A0ABQ7I089</accession>
<reference evidence="2 3" key="1">
    <citation type="submission" date="2019-01" db="EMBL/GenBank/DDBJ databases">
        <title>Genomes sequencing and comparative genomics of infectious freshwater microsporidia, Cucumispora dikerogammari and Thelohania contejeani.</title>
        <authorList>
            <person name="Cormier A."/>
            <person name="Giraud I."/>
            <person name="Wattier R."/>
            <person name="Teixeira M."/>
            <person name="Grandjean F."/>
            <person name="Rigaud T."/>
            <person name="Cordaux R."/>
        </authorList>
    </citation>
    <scope>NUCLEOTIDE SEQUENCE [LARGE SCALE GENOMIC DNA]</scope>
    <source>
        <strain evidence="2">T1</strain>
        <tissue evidence="2">Spores</tissue>
    </source>
</reference>
<comment type="caution">
    <text evidence="2">The sequence shown here is derived from an EMBL/GenBank/DDBJ whole genome shotgun (WGS) entry which is preliminary data.</text>
</comment>
<gene>
    <name evidence="2" type="ORF">TCON_0923</name>
</gene>
<evidence type="ECO:0000313" key="3">
    <source>
        <dbReference type="Proteomes" id="UP001516464"/>
    </source>
</evidence>
<keyword evidence="1" id="KW-1133">Transmembrane helix</keyword>
<name>A0ABQ7I089_9MICR</name>
<protein>
    <submittedName>
        <fullName evidence="2">Uncharacterized protein</fullName>
    </submittedName>
</protein>
<evidence type="ECO:0000313" key="2">
    <source>
        <dbReference type="EMBL" id="KAF7683867.1"/>
    </source>
</evidence>
<keyword evidence="1" id="KW-0472">Membrane</keyword>
<feature type="transmembrane region" description="Helical" evidence="1">
    <location>
        <begin position="51"/>
        <end position="69"/>
    </location>
</feature>
<organism evidence="2 3">
    <name type="scientific">Astathelohania contejeani</name>
    <dbReference type="NCBI Taxonomy" id="164912"/>
    <lineage>
        <taxon>Eukaryota</taxon>
        <taxon>Fungi</taxon>
        <taxon>Fungi incertae sedis</taxon>
        <taxon>Microsporidia</taxon>
        <taxon>Astathelohaniidae</taxon>
        <taxon>Astathelohania</taxon>
    </lineage>
</organism>
<sequence>MKILLRNKKYKFIGFLFGITILSGLQCYFKPNLIILILLCLLSILIELQKLRIGYIFFVNFIYMLWYLLTLKQHGNNVFIFFGIKKFSNPENSNISCSDNIIAKEILKEEGKKNVRQDYNFPKTEDKGLEILDDSKNTDLNKEYNNANESNSSGKQIYKKNDEIPIGISHKEENNNVLNDVELMIRDKKTSHIKSDSNEESIHTPCETNEDAEYNYLTCKKDEAIATVFYYDYIKNYLKDKHQVYLTTPCDDSVFDGLNNTMRYNTDFVKLNYEILRNINYSGSEAFNDLREYLLNIYEYWAKHLDDQQVIYVILNDTFFCYILHHNKNIIFIRDSSKRNDKISFPVNKNQKSIEFSYNTLHLIIYIQKNKLNAIYEHLEKEINQNRNITFNCTSEIIKGAIDNTTTRMCFFTLTLKYFLIFNPICFSIHTNYYYLRCVDDSQKSKKYVKVIEKLDRCDVRLIKL</sequence>
<dbReference type="EMBL" id="SBIQ01000044">
    <property type="protein sequence ID" value="KAF7683867.1"/>
    <property type="molecule type" value="Genomic_DNA"/>
</dbReference>
<dbReference type="Proteomes" id="UP001516464">
    <property type="component" value="Unassembled WGS sequence"/>
</dbReference>